<dbReference type="Proteomes" id="UP000199213">
    <property type="component" value="Unassembled WGS sequence"/>
</dbReference>
<proteinExistence type="predicted"/>
<sequence>MVDVANSTGPIDRLHQLLLALSGRLDDDAVNTARELAGAGEPDSAAEFVTGALLAGGIAVTRDEQRELSSILGRTNSRSGLAERLTVDETDGSEKHRFTEPERVEDVSEALREITARLPNLRSLWCAARTTAAGVAAGAVPRRVLLAEVDGSTAIGPTDYQLLRALHRHGIQCSVEAFGTGEELPDYHREALAVAHEVRLDRALGSIESARGGTRHKEGIEGFTDPLSYHDPLGEPSRVEPSEAGVLADSPAPEPDLPSVEMTTEWPATEFGSSLNADLSDDRDPLGVGFPEAGYRESGRESSYRESSYRDSNHGDSGHRQERSLPPEPDPEETGFILPEPAPSTNHADSFGFPEPAEYSESGDFPSPPEIATFEPAPVENDHPAEQHSESREDGNSNPAVPAAVDAKLTDRERNLLQKLHEELAHREQDKSPGDTGNSHEAVGAEPQQDPRTTTVPGTGNFPPIGSTGPNQSR</sequence>
<feature type="compositionally biased region" description="Basic and acidic residues" evidence="1">
    <location>
        <begin position="380"/>
        <end position="395"/>
    </location>
</feature>
<accession>A0A1G9AX03</accession>
<name>A0A1G9AX03_ACTMZ</name>
<evidence type="ECO:0000256" key="1">
    <source>
        <dbReference type="SAM" id="MobiDB-lite"/>
    </source>
</evidence>
<gene>
    <name evidence="2" type="ORF">SAMN04487820_106277</name>
</gene>
<feature type="compositionally biased region" description="Basic and acidic residues" evidence="1">
    <location>
        <begin position="408"/>
        <end position="433"/>
    </location>
</feature>
<dbReference type="AlphaFoldDB" id="A0A1G9AX03"/>
<keyword evidence="3" id="KW-1185">Reference proteome</keyword>
<dbReference type="RefSeq" id="WP_092628225.1">
    <property type="nucleotide sequence ID" value="NZ_FNFM01000006.1"/>
</dbReference>
<evidence type="ECO:0000313" key="2">
    <source>
        <dbReference type="EMBL" id="SDK31414.1"/>
    </source>
</evidence>
<organism evidence="2 3">
    <name type="scientific">Actinopolyspora mzabensis</name>
    <dbReference type="NCBI Taxonomy" id="995066"/>
    <lineage>
        <taxon>Bacteria</taxon>
        <taxon>Bacillati</taxon>
        <taxon>Actinomycetota</taxon>
        <taxon>Actinomycetes</taxon>
        <taxon>Actinopolysporales</taxon>
        <taxon>Actinopolysporaceae</taxon>
        <taxon>Actinopolyspora</taxon>
    </lineage>
</organism>
<evidence type="ECO:0000313" key="3">
    <source>
        <dbReference type="Proteomes" id="UP000199213"/>
    </source>
</evidence>
<protein>
    <submittedName>
        <fullName evidence="2">Uncharacterized protein</fullName>
    </submittedName>
</protein>
<dbReference type="EMBL" id="FNFM01000006">
    <property type="protein sequence ID" value="SDK31414.1"/>
    <property type="molecule type" value="Genomic_DNA"/>
</dbReference>
<reference evidence="3" key="1">
    <citation type="submission" date="2016-10" db="EMBL/GenBank/DDBJ databases">
        <authorList>
            <person name="Varghese N."/>
            <person name="Submissions S."/>
        </authorList>
    </citation>
    <scope>NUCLEOTIDE SEQUENCE [LARGE SCALE GENOMIC DNA]</scope>
    <source>
        <strain evidence="3">DSM 45460</strain>
    </source>
</reference>
<dbReference type="OrthoDB" id="5168860at2"/>
<feature type="region of interest" description="Disordered" evidence="1">
    <location>
        <begin position="210"/>
        <end position="474"/>
    </location>
</feature>
<feature type="compositionally biased region" description="Basic and acidic residues" evidence="1">
    <location>
        <begin position="294"/>
        <end position="325"/>
    </location>
</feature>